<proteinExistence type="predicted"/>
<name>A0A8S5LGV6_9CAUD</name>
<evidence type="ECO:0000313" key="2">
    <source>
        <dbReference type="EMBL" id="DAD69260.1"/>
    </source>
</evidence>
<evidence type="ECO:0000256" key="1">
    <source>
        <dbReference type="SAM" id="MobiDB-lite"/>
    </source>
</evidence>
<accession>A0A8S5LGV6</accession>
<dbReference type="EMBL" id="BK014717">
    <property type="protein sequence ID" value="DAD69260.1"/>
    <property type="molecule type" value="Genomic_DNA"/>
</dbReference>
<reference evidence="2" key="1">
    <citation type="journal article" date="2021" name="Proc. Natl. Acad. Sci. U.S.A.">
        <title>A Catalog of Tens of Thousands of Viruses from Human Metagenomes Reveals Hidden Associations with Chronic Diseases.</title>
        <authorList>
            <person name="Tisza M.J."/>
            <person name="Buck C.B."/>
        </authorList>
    </citation>
    <scope>NUCLEOTIDE SEQUENCE</scope>
    <source>
        <strain evidence="2">Cte0t5</strain>
    </source>
</reference>
<sequence>MPVKGPHTPLRGRVSDSGGLLPRLRTPGGVRP</sequence>
<organism evidence="2">
    <name type="scientific">Myoviridae sp. cte0t5</name>
    <dbReference type="NCBI Taxonomy" id="2823549"/>
    <lineage>
        <taxon>Viruses</taxon>
        <taxon>Duplodnaviria</taxon>
        <taxon>Heunggongvirae</taxon>
        <taxon>Uroviricota</taxon>
        <taxon>Caudoviricetes</taxon>
    </lineage>
</organism>
<protein>
    <submittedName>
        <fullName evidence="2">Uncharacterized protein</fullName>
    </submittedName>
</protein>
<feature type="compositionally biased region" description="Low complexity" evidence="1">
    <location>
        <begin position="18"/>
        <end position="32"/>
    </location>
</feature>
<feature type="region of interest" description="Disordered" evidence="1">
    <location>
        <begin position="1"/>
        <end position="32"/>
    </location>
</feature>